<dbReference type="RefSeq" id="WP_013657420.1">
    <property type="nucleotide sequence ID" value="NC_015275.1"/>
</dbReference>
<feature type="binding site" evidence="12">
    <location>
        <position position="176"/>
    </location>
    <ligand>
        <name>1-deoxy-D-xylulose 5-phosphate</name>
        <dbReference type="ChEBI" id="CHEBI:57792"/>
    </ligand>
</feature>
<evidence type="ECO:0000256" key="4">
    <source>
        <dbReference type="ARBA" id="ARBA00012366"/>
    </source>
</evidence>
<organism evidence="16 17">
    <name type="scientific">Cellulosilyticum lentocellum (strain ATCC 49066 / DSM 5427 / NCIMB 11756 / RHM5)</name>
    <name type="common">Clostridium lentocellum</name>
    <dbReference type="NCBI Taxonomy" id="642492"/>
    <lineage>
        <taxon>Bacteria</taxon>
        <taxon>Bacillati</taxon>
        <taxon>Bacillota</taxon>
        <taxon>Clostridia</taxon>
        <taxon>Lachnospirales</taxon>
        <taxon>Cellulosilyticaceae</taxon>
        <taxon>Cellulosilyticum</taxon>
    </lineage>
</organism>
<dbReference type="InterPro" id="IPR036169">
    <property type="entry name" value="DXPR_C_sf"/>
</dbReference>
<evidence type="ECO:0000259" key="15">
    <source>
        <dbReference type="Pfam" id="PF13288"/>
    </source>
</evidence>
<dbReference type="STRING" id="642492.Clole_2421"/>
<dbReference type="GO" id="GO:0030145">
    <property type="term" value="F:manganese ion binding"/>
    <property type="evidence" value="ECO:0007669"/>
    <property type="project" value="TreeGrafter"/>
</dbReference>
<evidence type="ECO:0000256" key="5">
    <source>
        <dbReference type="ARBA" id="ARBA00022723"/>
    </source>
</evidence>
<comment type="function">
    <text evidence="12">Catalyzes the NADPH-dependent rearrangement and reduction of 1-deoxy-D-xylulose-5-phosphate (DXP) to 2-C-methyl-D-erythritol 4-phosphate (MEP).</text>
</comment>
<protein>
    <recommendedName>
        <fullName evidence="11 12">1-deoxy-D-xylulose 5-phosphate reductoisomerase</fullName>
        <shortName evidence="12">DXP reductoisomerase</shortName>
        <ecNumber evidence="4 12">1.1.1.267</ecNumber>
    </recommendedName>
    <alternativeName>
        <fullName evidence="12">1-deoxyxylulose-5-phosphate reductoisomerase</fullName>
    </alternativeName>
    <alternativeName>
        <fullName evidence="12">2-C-methyl-D-erythritol 4-phosphate synthase</fullName>
    </alternativeName>
</protein>
<evidence type="ECO:0000259" key="14">
    <source>
        <dbReference type="Pfam" id="PF08436"/>
    </source>
</evidence>
<feature type="domain" description="1-deoxy-D-xylulose 5-phosphate reductoisomerase C-terminal" evidence="14">
    <location>
        <begin position="146"/>
        <end position="229"/>
    </location>
</feature>
<dbReference type="InterPro" id="IPR013512">
    <property type="entry name" value="DXP_reductoisomerase_N"/>
</dbReference>
<feature type="binding site" evidence="12">
    <location>
        <position position="199"/>
    </location>
    <ligand>
        <name>1-deoxy-D-xylulose 5-phosphate</name>
        <dbReference type="ChEBI" id="CHEBI:57792"/>
    </ligand>
</feature>
<feature type="binding site" evidence="12">
    <location>
        <position position="221"/>
    </location>
    <ligand>
        <name>Mn(2+)</name>
        <dbReference type="ChEBI" id="CHEBI:29035"/>
    </ligand>
</feature>
<feature type="binding site" evidence="12">
    <location>
        <position position="221"/>
    </location>
    <ligand>
        <name>1-deoxy-D-xylulose 5-phosphate</name>
        <dbReference type="ChEBI" id="CHEBI:57792"/>
    </ligand>
</feature>
<dbReference type="Pfam" id="PF13288">
    <property type="entry name" value="DXPR_C"/>
    <property type="match status" value="1"/>
</dbReference>
<feature type="domain" description="DXP reductoisomerase C-terminal" evidence="15">
    <location>
        <begin position="261"/>
        <end position="379"/>
    </location>
</feature>
<feature type="binding site" evidence="12">
    <location>
        <position position="125"/>
    </location>
    <ligand>
        <name>1-deoxy-D-xylulose 5-phosphate</name>
        <dbReference type="ChEBI" id="CHEBI:57792"/>
    </ligand>
</feature>
<dbReference type="HAMAP" id="MF_00183">
    <property type="entry name" value="DXP_reductoisom"/>
    <property type="match status" value="1"/>
</dbReference>
<keyword evidence="12" id="KW-0460">Magnesium</keyword>
<dbReference type="InterPro" id="IPR026877">
    <property type="entry name" value="DXPR_C"/>
</dbReference>
<dbReference type="PIRSF" id="PIRSF006205">
    <property type="entry name" value="Dxp_reductismrs"/>
    <property type="match status" value="1"/>
</dbReference>
<dbReference type="Pfam" id="PF02670">
    <property type="entry name" value="DXP_reductoisom"/>
    <property type="match status" value="1"/>
</dbReference>
<feature type="binding site" evidence="12">
    <location>
        <position position="11"/>
    </location>
    <ligand>
        <name>NADPH</name>
        <dbReference type="ChEBI" id="CHEBI:57783"/>
    </ligand>
</feature>
<keyword evidence="7 12" id="KW-0560">Oxidoreductase</keyword>
<dbReference type="SUPFAM" id="SSF69055">
    <property type="entry name" value="1-deoxy-D-xylulose-5-phosphate reductoisomerase, C-terminal domain"/>
    <property type="match status" value="1"/>
</dbReference>
<dbReference type="HOGENOM" id="CLU_035714_4_0_9"/>
<dbReference type="Proteomes" id="UP000008467">
    <property type="component" value="Chromosome"/>
</dbReference>
<comment type="catalytic activity">
    <reaction evidence="10">
        <text>2-C-methyl-D-erythritol 4-phosphate + NADP(+) = 1-deoxy-D-xylulose 5-phosphate + NADPH + H(+)</text>
        <dbReference type="Rhea" id="RHEA:13717"/>
        <dbReference type="ChEBI" id="CHEBI:15378"/>
        <dbReference type="ChEBI" id="CHEBI:57783"/>
        <dbReference type="ChEBI" id="CHEBI:57792"/>
        <dbReference type="ChEBI" id="CHEBI:58262"/>
        <dbReference type="ChEBI" id="CHEBI:58349"/>
        <dbReference type="EC" id="1.1.1.267"/>
    </reaction>
    <physiologicalReaction direction="right-to-left" evidence="10">
        <dbReference type="Rhea" id="RHEA:13719"/>
    </physiologicalReaction>
</comment>
<feature type="binding site" evidence="12">
    <location>
        <position position="12"/>
    </location>
    <ligand>
        <name>NADPH</name>
        <dbReference type="ChEBI" id="CHEBI:57783"/>
    </ligand>
</feature>
<comment type="pathway">
    <text evidence="2 12">Isoprenoid biosynthesis; isopentenyl diphosphate biosynthesis via DXP pathway; isopentenyl diphosphate from 1-deoxy-D-xylulose 5-phosphate: step 1/6.</text>
</comment>
<evidence type="ECO:0000256" key="1">
    <source>
        <dbReference type="ARBA" id="ARBA00001941"/>
    </source>
</evidence>
<dbReference type="InterPro" id="IPR036291">
    <property type="entry name" value="NAD(P)-bd_dom_sf"/>
</dbReference>
<evidence type="ECO:0000313" key="16">
    <source>
        <dbReference type="EMBL" id="ADZ84127.1"/>
    </source>
</evidence>
<dbReference type="GO" id="GO:0070402">
    <property type="term" value="F:NADPH binding"/>
    <property type="evidence" value="ECO:0007669"/>
    <property type="project" value="InterPro"/>
</dbReference>
<dbReference type="FunFam" id="3.40.50.720:FF:000045">
    <property type="entry name" value="1-deoxy-D-xylulose 5-phosphate reductoisomerase"/>
    <property type="match status" value="1"/>
</dbReference>
<proteinExistence type="inferred from homology"/>
<evidence type="ECO:0000256" key="2">
    <source>
        <dbReference type="ARBA" id="ARBA00005094"/>
    </source>
</evidence>
<gene>
    <name evidence="12" type="primary">dxr</name>
    <name evidence="16" type="ordered locus">Clole_2421</name>
</gene>
<evidence type="ECO:0000256" key="11">
    <source>
        <dbReference type="ARBA" id="ARBA00071224"/>
    </source>
</evidence>
<comment type="cofactor">
    <cofactor evidence="12">
        <name>Mg(2+)</name>
        <dbReference type="ChEBI" id="CHEBI:18420"/>
    </cofactor>
    <cofactor evidence="12">
        <name>Mn(2+)</name>
        <dbReference type="ChEBI" id="CHEBI:29035"/>
    </cofactor>
</comment>
<dbReference type="PANTHER" id="PTHR30525:SF0">
    <property type="entry name" value="1-DEOXY-D-XYLULOSE 5-PHOSPHATE REDUCTOISOMERASE, CHLOROPLASTIC"/>
    <property type="match status" value="1"/>
</dbReference>
<dbReference type="FunFam" id="1.10.1740.10:FF:000004">
    <property type="entry name" value="1-deoxy-D-xylulose 5-phosphate reductoisomerase"/>
    <property type="match status" value="1"/>
</dbReference>
<dbReference type="SUPFAM" id="SSF55347">
    <property type="entry name" value="Glyceraldehyde-3-phosphate dehydrogenase-like, C-terminal domain"/>
    <property type="match status" value="1"/>
</dbReference>
<dbReference type="EMBL" id="CP002582">
    <property type="protein sequence ID" value="ADZ84127.1"/>
    <property type="molecule type" value="Genomic_DNA"/>
</dbReference>
<sequence length="387" mass="42431">MQKKIVILGSTGSIGTQTLDVVGRNKDIQVAGLAAYSNIDLLEEQIIAFKPQVVCVMLPEKATLLEERLKVKQIHTEVISGEEGLVTLATLESADMIVTAVVGMIGLLPTLAAIKAGKTIALANKETLVTAGELVMRSAKENKVGILPVDSEHSAIFQALRGNEHKSVSKLILTASGGPFRTYTKEQLEQVTVEAALKHPNWAMGSKITIDSASLMNKGLEVIEAKYLFDVEPSQIDVIVHKESIIHSMVEYVDGSTIAQLGQPDMRHPIAYALYYPERTDASYIKSLDFASIGTLSFEAPKKNLFPCLQFAYDALEIGGTMPAVLNAANEVVVASFLNKQIRFLDIPKIIHMVMEKHICINRPTLEDILGCDEWAREYSRKKVTEL</sequence>
<feature type="binding site" evidence="12">
    <location>
        <position position="14"/>
    </location>
    <ligand>
        <name>NADPH</name>
        <dbReference type="ChEBI" id="CHEBI:57783"/>
    </ligand>
</feature>
<evidence type="ECO:0000256" key="3">
    <source>
        <dbReference type="ARBA" id="ARBA00006825"/>
    </source>
</evidence>
<dbReference type="GO" id="GO:0051484">
    <property type="term" value="P:isopentenyl diphosphate biosynthetic process, methylerythritol 4-phosphate pathway involved in terpenoid biosynthetic process"/>
    <property type="evidence" value="ECO:0007669"/>
    <property type="project" value="TreeGrafter"/>
</dbReference>
<dbReference type="InterPro" id="IPR013644">
    <property type="entry name" value="DXP_reductoisomerase_C"/>
</dbReference>
<keyword evidence="9 12" id="KW-0414">Isoprene biosynthesis</keyword>
<name>F2JGN5_CELLD</name>
<feature type="binding site" evidence="12">
    <location>
        <position position="13"/>
    </location>
    <ligand>
        <name>NADPH</name>
        <dbReference type="ChEBI" id="CHEBI:57783"/>
    </ligand>
</feature>
<evidence type="ECO:0000259" key="13">
    <source>
        <dbReference type="Pfam" id="PF02670"/>
    </source>
</evidence>
<feature type="binding site" evidence="12">
    <location>
        <position position="217"/>
    </location>
    <ligand>
        <name>1-deoxy-D-xylulose 5-phosphate</name>
        <dbReference type="ChEBI" id="CHEBI:57792"/>
    </ligand>
</feature>
<dbReference type="GO" id="GO:0016853">
    <property type="term" value="F:isomerase activity"/>
    <property type="evidence" value="ECO:0007669"/>
    <property type="project" value="UniProtKB-KW"/>
</dbReference>
<evidence type="ECO:0000256" key="12">
    <source>
        <dbReference type="HAMAP-Rule" id="MF_00183"/>
    </source>
</evidence>
<accession>F2JGN5</accession>
<evidence type="ECO:0000256" key="8">
    <source>
        <dbReference type="ARBA" id="ARBA00023211"/>
    </source>
</evidence>
<evidence type="ECO:0000256" key="7">
    <source>
        <dbReference type="ARBA" id="ARBA00023002"/>
    </source>
</evidence>
<dbReference type="Gene3D" id="1.10.1740.10">
    <property type="match status" value="1"/>
</dbReference>
<dbReference type="NCBIfam" id="TIGR00243">
    <property type="entry name" value="Dxr"/>
    <property type="match status" value="1"/>
</dbReference>
<feature type="binding site" evidence="12">
    <location>
        <position position="205"/>
    </location>
    <ligand>
        <name>NADPH</name>
        <dbReference type="ChEBI" id="CHEBI:57783"/>
    </ligand>
</feature>
<keyword evidence="5 12" id="KW-0479">Metal-binding</keyword>
<evidence type="ECO:0000313" key="17">
    <source>
        <dbReference type="Proteomes" id="UP000008467"/>
    </source>
</evidence>
<dbReference type="AlphaFoldDB" id="F2JGN5"/>
<feature type="binding site" evidence="12">
    <location>
        <position position="124"/>
    </location>
    <ligand>
        <name>NADPH</name>
        <dbReference type="ChEBI" id="CHEBI:57783"/>
    </ligand>
</feature>
<feature type="binding site" evidence="12">
    <location>
        <position position="152"/>
    </location>
    <ligand>
        <name>Mn(2+)</name>
        <dbReference type="ChEBI" id="CHEBI:29035"/>
    </ligand>
</feature>
<dbReference type="KEGG" id="cle:Clole_2421"/>
<comment type="cofactor">
    <cofactor evidence="1">
        <name>Co(2+)</name>
        <dbReference type="ChEBI" id="CHEBI:48828"/>
    </cofactor>
</comment>
<comment type="similarity">
    <text evidence="3 12">Belongs to the DXR family.</text>
</comment>
<comment type="caution">
    <text evidence="12">Lacks conserved residue(s) required for the propagation of feature annotation.</text>
</comment>
<dbReference type="UniPathway" id="UPA00056">
    <property type="reaction ID" value="UER00092"/>
</dbReference>
<dbReference type="eggNOG" id="COG0743">
    <property type="taxonomic scope" value="Bacteria"/>
</dbReference>
<dbReference type="Gene3D" id="3.40.50.720">
    <property type="entry name" value="NAD(P)-binding Rossmann-like Domain"/>
    <property type="match status" value="1"/>
</dbReference>
<feature type="binding site" evidence="12">
    <location>
        <position position="126"/>
    </location>
    <ligand>
        <name>NADPH</name>
        <dbReference type="ChEBI" id="CHEBI:57783"/>
    </ligand>
</feature>
<feature type="binding site" evidence="12">
    <location>
        <position position="151"/>
    </location>
    <ligand>
        <name>1-deoxy-D-xylulose 5-phosphate</name>
        <dbReference type="ChEBI" id="CHEBI:57792"/>
    </ligand>
</feature>
<dbReference type="PANTHER" id="PTHR30525">
    <property type="entry name" value="1-DEOXY-D-XYLULOSE 5-PHOSPHATE REDUCTOISOMERASE"/>
    <property type="match status" value="1"/>
</dbReference>
<feature type="domain" description="1-deoxy-D-xylulose 5-phosphate reductoisomerase N-terminal" evidence="13">
    <location>
        <begin position="5"/>
        <end position="132"/>
    </location>
</feature>
<feature type="binding site" evidence="12">
    <location>
        <position position="218"/>
    </location>
    <ligand>
        <name>1-deoxy-D-xylulose 5-phosphate</name>
        <dbReference type="ChEBI" id="CHEBI:57792"/>
    </ligand>
</feature>
<reference evidence="16 17" key="1">
    <citation type="journal article" date="2011" name="J. Bacteriol.">
        <title>Complete genome sequence of the cellulose-degrading bacterium Cellulosilyticum lentocellum.</title>
        <authorList>
            <consortium name="US DOE Joint Genome Institute"/>
            <person name="Miller D.A."/>
            <person name="Suen G."/>
            <person name="Bruce D."/>
            <person name="Copeland A."/>
            <person name="Cheng J.F."/>
            <person name="Detter C."/>
            <person name="Goodwin L.A."/>
            <person name="Han C.S."/>
            <person name="Hauser L.J."/>
            <person name="Land M.L."/>
            <person name="Lapidus A."/>
            <person name="Lucas S."/>
            <person name="Meincke L."/>
            <person name="Pitluck S."/>
            <person name="Tapia R."/>
            <person name="Teshima H."/>
            <person name="Woyke T."/>
            <person name="Fox B.G."/>
            <person name="Angert E.R."/>
            <person name="Currie C.R."/>
        </authorList>
    </citation>
    <scope>NUCLEOTIDE SEQUENCE [LARGE SCALE GENOMIC DNA]</scope>
    <source>
        <strain evidence="17">ATCC 49066 / DSM 5427 / NCIMB 11756 / RHM5</strain>
    </source>
</reference>
<dbReference type="Pfam" id="PF08436">
    <property type="entry name" value="DXP_redisom_C"/>
    <property type="match status" value="1"/>
</dbReference>
<feature type="binding site" evidence="12">
    <location>
        <position position="150"/>
    </location>
    <ligand>
        <name>Mn(2+)</name>
        <dbReference type="ChEBI" id="CHEBI:29035"/>
    </ligand>
</feature>
<dbReference type="EC" id="1.1.1.267" evidence="4 12"/>
<keyword evidence="8 12" id="KW-0464">Manganese</keyword>
<keyword evidence="17" id="KW-1185">Reference proteome</keyword>
<feature type="binding site" evidence="12">
    <location>
        <position position="212"/>
    </location>
    <ligand>
        <name>1-deoxy-D-xylulose 5-phosphate</name>
        <dbReference type="ChEBI" id="CHEBI:57792"/>
    </ligand>
</feature>
<feature type="binding site" evidence="12">
    <location>
        <position position="152"/>
    </location>
    <ligand>
        <name>1-deoxy-D-xylulose 5-phosphate</name>
        <dbReference type="ChEBI" id="CHEBI:57792"/>
    </ligand>
</feature>
<dbReference type="GO" id="GO:0030604">
    <property type="term" value="F:1-deoxy-D-xylulose-5-phosphate reductoisomerase activity"/>
    <property type="evidence" value="ECO:0007669"/>
    <property type="project" value="UniProtKB-UniRule"/>
</dbReference>
<feature type="binding site" evidence="12">
    <location>
        <position position="38"/>
    </location>
    <ligand>
        <name>NADPH</name>
        <dbReference type="ChEBI" id="CHEBI:57783"/>
    </ligand>
</feature>
<evidence type="ECO:0000256" key="9">
    <source>
        <dbReference type="ARBA" id="ARBA00023229"/>
    </source>
</evidence>
<keyword evidence="16" id="KW-0413">Isomerase</keyword>
<evidence type="ECO:0000256" key="10">
    <source>
        <dbReference type="ARBA" id="ARBA00048543"/>
    </source>
</evidence>
<keyword evidence="6 12" id="KW-0521">NADP</keyword>
<dbReference type="InterPro" id="IPR003821">
    <property type="entry name" value="DXP_reductoisomerase"/>
</dbReference>
<evidence type="ECO:0000256" key="6">
    <source>
        <dbReference type="ARBA" id="ARBA00022857"/>
    </source>
</evidence>
<dbReference type="NCBIfam" id="NF009114">
    <property type="entry name" value="PRK12464.1"/>
    <property type="match status" value="1"/>
</dbReference>
<dbReference type="SUPFAM" id="SSF51735">
    <property type="entry name" value="NAD(P)-binding Rossmann-fold domains"/>
    <property type="match status" value="1"/>
</dbReference>